<dbReference type="PROSITE" id="PS51128">
    <property type="entry name" value="ZF_DKSA_2"/>
    <property type="match status" value="1"/>
</dbReference>
<dbReference type="PANTHER" id="PTHR33823">
    <property type="entry name" value="RNA POLYMERASE-BINDING TRANSCRIPTION FACTOR DKSA-RELATED"/>
    <property type="match status" value="1"/>
</dbReference>
<dbReference type="STRING" id="983917.RGE_45920"/>
<keyword evidence="2" id="KW-0863">Zinc-finger</keyword>
<evidence type="ECO:0000256" key="4">
    <source>
        <dbReference type="PROSITE-ProRule" id="PRU00510"/>
    </source>
</evidence>
<reference evidence="7 8" key="1">
    <citation type="journal article" date="2012" name="J. Bacteriol.">
        <title>Complete genome sequence of phototrophic betaproteobacterium Rubrivivax gelatinosus IL144.</title>
        <authorList>
            <person name="Nagashima S."/>
            <person name="Kamimura A."/>
            <person name="Shimizu T."/>
            <person name="Nakamura-isaki S."/>
            <person name="Aono E."/>
            <person name="Sakamoto K."/>
            <person name="Ichikawa N."/>
            <person name="Nakazawa H."/>
            <person name="Sekine M."/>
            <person name="Yamazaki S."/>
            <person name="Fujita N."/>
            <person name="Shimada K."/>
            <person name="Hanada S."/>
            <person name="Nagashima K.V.P."/>
        </authorList>
    </citation>
    <scope>NUCLEOTIDE SEQUENCE [LARGE SCALE GENOMIC DNA]</scope>
    <source>
        <strain evidence="8">NBRC 100245 / IL144</strain>
    </source>
</reference>
<evidence type="ECO:0000259" key="6">
    <source>
        <dbReference type="Pfam" id="PF01258"/>
    </source>
</evidence>
<evidence type="ECO:0000256" key="1">
    <source>
        <dbReference type="ARBA" id="ARBA00022723"/>
    </source>
</evidence>
<keyword evidence="1" id="KW-0479">Metal-binding</keyword>
<keyword evidence="3" id="KW-0862">Zinc</keyword>
<dbReference type="Gene3D" id="1.20.120.910">
    <property type="entry name" value="DksA, coiled-coil domain"/>
    <property type="match status" value="1"/>
</dbReference>
<dbReference type="Proteomes" id="UP000007883">
    <property type="component" value="Chromosome"/>
</dbReference>
<dbReference type="eggNOG" id="COG1734">
    <property type="taxonomic scope" value="Bacteria"/>
</dbReference>
<dbReference type="GO" id="GO:0008270">
    <property type="term" value="F:zinc ion binding"/>
    <property type="evidence" value="ECO:0007669"/>
    <property type="project" value="UniProtKB-KW"/>
</dbReference>
<gene>
    <name evidence="7" type="ordered locus">RGE_45920</name>
</gene>
<dbReference type="KEGG" id="rge:RGE_45920"/>
<dbReference type="PATRIC" id="fig|983917.3.peg.4473"/>
<feature type="region of interest" description="Disordered" evidence="5">
    <location>
        <begin position="14"/>
        <end position="48"/>
    </location>
</feature>
<organism evidence="7 8">
    <name type="scientific">Rubrivivax gelatinosus (strain NBRC 100245 / IL144)</name>
    <dbReference type="NCBI Taxonomy" id="983917"/>
    <lineage>
        <taxon>Bacteria</taxon>
        <taxon>Pseudomonadati</taxon>
        <taxon>Pseudomonadota</taxon>
        <taxon>Betaproteobacteria</taxon>
        <taxon>Burkholderiales</taxon>
        <taxon>Sphaerotilaceae</taxon>
        <taxon>Rubrivivax</taxon>
    </lineage>
</organism>
<evidence type="ECO:0000256" key="5">
    <source>
        <dbReference type="SAM" id="MobiDB-lite"/>
    </source>
</evidence>
<dbReference type="EMBL" id="AP012320">
    <property type="protein sequence ID" value="BAL97925.1"/>
    <property type="molecule type" value="Genomic_DNA"/>
</dbReference>
<evidence type="ECO:0000313" key="7">
    <source>
        <dbReference type="EMBL" id="BAL97925.1"/>
    </source>
</evidence>
<evidence type="ECO:0000313" key="8">
    <source>
        <dbReference type="Proteomes" id="UP000007883"/>
    </source>
</evidence>
<accession>I0HY38</accession>
<dbReference type="InterPro" id="IPR000962">
    <property type="entry name" value="Znf_DskA_TraR"/>
</dbReference>
<protein>
    <submittedName>
        <fullName evidence="7">Transcriptional regulator, TraR/DksA family</fullName>
    </submittedName>
</protein>
<sequence>MLEAALVQRQHQLDRRLEEHHQGLSRAEHAHELRDDHDEQRQREDERDVDMALSDLELRELGEVSAALRRLQAGEYGRCADCDEPIAFDRLKAEPWAQRCVACESRRERQPSR</sequence>
<evidence type="ECO:0000256" key="2">
    <source>
        <dbReference type="ARBA" id="ARBA00022771"/>
    </source>
</evidence>
<keyword evidence="8" id="KW-1185">Reference proteome</keyword>
<feature type="zinc finger region" description="dksA C4-type" evidence="4">
    <location>
        <begin position="79"/>
        <end position="103"/>
    </location>
</feature>
<proteinExistence type="predicted"/>
<dbReference type="PANTHER" id="PTHR33823:SF4">
    <property type="entry name" value="GENERAL STRESS PROTEIN 16O"/>
    <property type="match status" value="1"/>
</dbReference>
<dbReference type="HOGENOM" id="CLU_043144_4_3_4"/>
<dbReference type="Pfam" id="PF01258">
    <property type="entry name" value="zf-dskA_traR"/>
    <property type="match status" value="1"/>
</dbReference>
<name>I0HY38_RUBGI</name>
<feature type="domain" description="Zinc finger DksA/TraR C4-type" evidence="6">
    <location>
        <begin position="74"/>
        <end position="109"/>
    </location>
</feature>
<dbReference type="SUPFAM" id="SSF57716">
    <property type="entry name" value="Glucocorticoid receptor-like (DNA-binding domain)"/>
    <property type="match status" value="1"/>
</dbReference>
<dbReference type="AlphaFoldDB" id="I0HY38"/>
<evidence type="ECO:0000256" key="3">
    <source>
        <dbReference type="ARBA" id="ARBA00022833"/>
    </source>
</evidence>